<comment type="caution">
    <text evidence="1">The sequence shown here is derived from an EMBL/GenBank/DDBJ whole genome shotgun (WGS) entry which is preliminary data.</text>
</comment>
<dbReference type="InterPro" id="IPR027417">
    <property type="entry name" value="P-loop_NTPase"/>
</dbReference>
<dbReference type="SUPFAM" id="SSF52540">
    <property type="entry name" value="P-loop containing nucleoside triphosphate hydrolases"/>
    <property type="match status" value="1"/>
</dbReference>
<dbReference type="AlphaFoldDB" id="A0A850H795"/>
<dbReference type="EMBL" id="JABWGV010000003">
    <property type="protein sequence ID" value="NVD45075.1"/>
    <property type="molecule type" value="Genomic_DNA"/>
</dbReference>
<proteinExistence type="predicted"/>
<organism evidence="1 2">
    <name type="scientific">Qipengyuania atrilutea</name>
    <dbReference type="NCBI Taxonomy" id="2744473"/>
    <lineage>
        <taxon>Bacteria</taxon>
        <taxon>Pseudomonadati</taxon>
        <taxon>Pseudomonadota</taxon>
        <taxon>Alphaproteobacteria</taxon>
        <taxon>Sphingomonadales</taxon>
        <taxon>Erythrobacteraceae</taxon>
        <taxon>Qipengyuania</taxon>
    </lineage>
</organism>
<dbReference type="RefSeq" id="WP_176267406.1">
    <property type="nucleotide sequence ID" value="NZ_JABWGV010000003.1"/>
</dbReference>
<gene>
    <name evidence="1" type="ORF">HUV48_08585</name>
</gene>
<name>A0A850H795_9SPHN</name>
<sequence length="259" mass="29925">MRILKEWADTGRRAMMEKSLSVSQFNRFQVYGQRCSGTNALIRLIEANFDTLTFTEEFGFKHWLVPETREFADDVFVIVIAREVGQWLRSLHRRPWHAHPELKSLDFADFIRAPWRTQWDTDFWGIDEAHPKFGMPIAEELCPRTQRPFANPVAMRAAKLRNWRSTSKRAAGHMLLSHSELLTDPEEVVRRVAEATGAERRGEFVPVATYKGQGIKTFVFERYPELSHNDTLHVAEHADPAIEQLFGLPVPAGKVRREA</sequence>
<dbReference type="Proteomes" id="UP000561438">
    <property type="component" value="Unassembled WGS sequence"/>
</dbReference>
<evidence type="ECO:0000313" key="1">
    <source>
        <dbReference type="EMBL" id="NVD45075.1"/>
    </source>
</evidence>
<reference evidence="1 2" key="1">
    <citation type="submission" date="2020-06" db="EMBL/GenBank/DDBJ databases">
        <title>Altererythrobacter sp. HHU K3-1.</title>
        <authorList>
            <person name="Zhang D."/>
            <person name="Xue H."/>
        </authorList>
    </citation>
    <scope>NUCLEOTIDE SEQUENCE [LARGE SCALE GENOMIC DNA]</scope>
    <source>
        <strain evidence="1 2">HHU K3-1</strain>
    </source>
</reference>
<evidence type="ECO:0000313" key="2">
    <source>
        <dbReference type="Proteomes" id="UP000561438"/>
    </source>
</evidence>
<keyword evidence="2" id="KW-1185">Reference proteome</keyword>
<protein>
    <recommendedName>
        <fullName evidence="3">Sulfotransferase family protein</fullName>
    </recommendedName>
</protein>
<evidence type="ECO:0008006" key="3">
    <source>
        <dbReference type="Google" id="ProtNLM"/>
    </source>
</evidence>
<accession>A0A850H795</accession>